<dbReference type="Proteomes" id="UP000006327">
    <property type="component" value="Unassembled WGS sequence"/>
</dbReference>
<protein>
    <submittedName>
        <fullName evidence="1">Uncharacterized protein</fullName>
    </submittedName>
</protein>
<dbReference type="STRING" id="493475.GARC_0735"/>
<keyword evidence="2" id="KW-1185">Reference proteome</keyword>
<proteinExistence type="predicted"/>
<organism evidence="1 2">
    <name type="scientific">Paraglaciecola arctica BSs20135</name>
    <dbReference type="NCBI Taxonomy" id="493475"/>
    <lineage>
        <taxon>Bacteria</taxon>
        <taxon>Pseudomonadati</taxon>
        <taxon>Pseudomonadota</taxon>
        <taxon>Gammaproteobacteria</taxon>
        <taxon>Alteromonadales</taxon>
        <taxon>Alteromonadaceae</taxon>
        <taxon>Paraglaciecola</taxon>
    </lineage>
</organism>
<dbReference type="EMBL" id="BAEO01000010">
    <property type="protein sequence ID" value="GAC17716.1"/>
    <property type="molecule type" value="Genomic_DNA"/>
</dbReference>
<name>K6Y1C1_9ALTE</name>
<dbReference type="AlphaFoldDB" id="K6Y1C1"/>
<dbReference type="RefSeq" id="WP_007616784.1">
    <property type="nucleotide sequence ID" value="NZ_BAEO01000010.1"/>
</dbReference>
<dbReference type="eggNOG" id="ENOG502ZA5B">
    <property type="taxonomic scope" value="Bacteria"/>
</dbReference>
<reference evidence="1 2" key="1">
    <citation type="journal article" date="2017" name="Antonie Van Leeuwenhoek">
        <title>Rhizobium rhizosphaerae sp. nov., a novel species isolated from rice rhizosphere.</title>
        <authorList>
            <person name="Zhao J.J."/>
            <person name="Zhang J."/>
            <person name="Zhang R.J."/>
            <person name="Zhang C.W."/>
            <person name="Yin H.Q."/>
            <person name="Zhang X.X."/>
        </authorList>
    </citation>
    <scope>NUCLEOTIDE SEQUENCE [LARGE SCALE GENOMIC DNA]</scope>
    <source>
        <strain evidence="1 2">BSs20135</strain>
    </source>
</reference>
<evidence type="ECO:0000313" key="1">
    <source>
        <dbReference type="EMBL" id="GAC17716.1"/>
    </source>
</evidence>
<comment type="caution">
    <text evidence="1">The sequence shown here is derived from an EMBL/GenBank/DDBJ whole genome shotgun (WGS) entry which is preliminary data.</text>
</comment>
<evidence type="ECO:0000313" key="2">
    <source>
        <dbReference type="Proteomes" id="UP000006327"/>
    </source>
</evidence>
<accession>K6Y1C1</accession>
<sequence length="484" mass="55360">MLDKNNNSSYTISVDRMVNAISGNEDGKPSLYQQAANYFEEEPANKQKLAFIKTEIQQVTSAMKAQSGKKALQLKESIVQLKKKYNHELRIQKNTRLTRLNDAVDMCLNLLSLSEGDDFEETQLKSAKFLTTLVLFSPGKGKKLAELHHKLKPAYKAVLSLRVLDKLVLDGMVKNTYMMRNYDPNKRYEPEASDYICYTQAVILPIMLAAVFQDVGLQHPDLIELLEGKDGEKDRFRLLEKDEREKMLRLNYEYTIDYLQNGLGCQQASAETAEEEYAFDVAEQQRLKFQLSLVLDANSSKLGTSEIIKIPQIYASVIFSTKREYQRKSLPTASVLIEQLAIKKIISEPIAKAFVSIVGHFPLGYGIVYIPKDMRGNELELYEYAIVTGLNPNSEEEPICRPVTKNLIFLSYGKTKVVEKSINLHFPVARKKLVKIDPKRLAEIMEKLTYDFKVEESAAFIPYYWEPYNYFCVEGNQNLWSRGG</sequence>
<gene>
    <name evidence="1" type="ORF">GARC_0735</name>
</gene>